<accession>A0A8J5F5K9</accession>
<dbReference type="Proteomes" id="UP000734854">
    <property type="component" value="Unassembled WGS sequence"/>
</dbReference>
<reference evidence="1 2" key="1">
    <citation type="submission" date="2020-08" db="EMBL/GenBank/DDBJ databases">
        <title>Plant Genome Project.</title>
        <authorList>
            <person name="Zhang R.-G."/>
        </authorList>
    </citation>
    <scope>NUCLEOTIDE SEQUENCE [LARGE SCALE GENOMIC DNA]</scope>
    <source>
        <tissue evidence="1">Rhizome</tissue>
    </source>
</reference>
<dbReference type="AlphaFoldDB" id="A0A8J5F5K9"/>
<sequence length="262" mass="28559">MTHGHNKSRDASRTHDSIHVDHLIRDDPSNVKAFDFESHLPVEELFKRISFCRENFVGSLQGCTKMYDTILCAKGCCFEVRLVEMAADYNMGSYQANLPSSFHHPLMVSFQSGAINSLSGMVPDDICSLGGNNSIISQFKSLGPGLINYMNATTSIQYSTGFVLHELVPGTLTVLSSEDADNTGNPSNALEHKREHLHVLTQKNVESILNLTSPTSVSHLSQLCGSVIYSNYALGTGHMLKSVHPVSTGNYNAGSNPKMVVP</sequence>
<evidence type="ECO:0000313" key="2">
    <source>
        <dbReference type="Proteomes" id="UP000734854"/>
    </source>
</evidence>
<organism evidence="1 2">
    <name type="scientific">Zingiber officinale</name>
    <name type="common">Ginger</name>
    <name type="synonym">Amomum zingiber</name>
    <dbReference type="NCBI Taxonomy" id="94328"/>
    <lineage>
        <taxon>Eukaryota</taxon>
        <taxon>Viridiplantae</taxon>
        <taxon>Streptophyta</taxon>
        <taxon>Embryophyta</taxon>
        <taxon>Tracheophyta</taxon>
        <taxon>Spermatophyta</taxon>
        <taxon>Magnoliopsida</taxon>
        <taxon>Liliopsida</taxon>
        <taxon>Zingiberales</taxon>
        <taxon>Zingiberaceae</taxon>
        <taxon>Zingiber</taxon>
    </lineage>
</organism>
<gene>
    <name evidence="1" type="ORF">ZIOFF_062827</name>
</gene>
<dbReference type="EMBL" id="JACMSC010000017">
    <property type="protein sequence ID" value="KAG6479364.1"/>
    <property type="molecule type" value="Genomic_DNA"/>
</dbReference>
<protein>
    <submittedName>
        <fullName evidence="1">Uncharacterized protein</fullName>
    </submittedName>
</protein>
<proteinExistence type="predicted"/>
<name>A0A8J5F5K9_ZINOF</name>
<evidence type="ECO:0000313" key="1">
    <source>
        <dbReference type="EMBL" id="KAG6479364.1"/>
    </source>
</evidence>
<keyword evidence="2" id="KW-1185">Reference proteome</keyword>
<comment type="caution">
    <text evidence="1">The sequence shown here is derived from an EMBL/GenBank/DDBJ whole genome shotgun (WGS) entry which is preliminary data.</text>
</comment>